<keyword evidence="1" id="KW-1133">Transmembrane helix</keyword>
<dbReference type="SUPFAM" id="SSF52540">
    <property type="entry name" value="P-loop containing nucleoside triphosphate hydrolases"/>
    <property type="match status" value="1"/>
</dbReference>
<protein>
    <submittedName>
        <fullName evidence="2">DUF1269 domain-containing protein</fullName>
    </submittedName>
</protein>
<organism evidence="2 3">
    <name type="scientific">Escherichia coli</name>
    <dbReference type="NCBI Taxonomy" id="562"/>
    <lineage>
        <taxon>Bacteria</taxon>
        <taxon>Pseudomonadati</taxon>
        <taxon>Pseudomonadota</taxon>
        <taxon>Gammaproteobacteria</taxon>
        <taxon>Enterobacterales</taxon>
        <taxon>Enterobacteriaceae</taxon>
        <taxon>Escherichia</taxon>
    </lineage>
</organism>
<dbReference type="InterPro" id="IPR027417">
    <property type="entry name" value="P-loop_NTPase"/>
</dbReference>
<dbReference type="EMBL" id="AASEBA010000005">
    <property type="protein sequence ID" value="EFC9748454.1"/>
    <property type="molecule type" value="Genomic_DNA"/>
</dbReference>
<comment type="caution">
    <text evidence="2">The sequence shown here is derived from an EMBL/GenBank/DDBJ whole genome shotgun (WGS) entry which is preliminary data.</text>
</comment>
<reference evidence="2 3" key="1">
    <citation type="submission" date="2019-05" db="EMBL/GenBank/DDBJ databases">
        <authorList>
            <consortium name="NARMS: The National Antimicrobial Resistance Monitoring System"/>
        </authorList>
    </citation>
    <scope>NUCLEOTIDE SEQUENCE [LARGE SCALE GENOMIC DNA]</scope>
    <source>
        <strain evidence="2 3">CVM N18EC122</strain>
    </source>
</reference>
<keyword evidence="1" id="KW-0472">Membrane</keyword>
<evidence type="ECO:0000313" key="2">
    <source>
        <dbReference type="EMBL" id="EFC9748454.1"/>
    </source>
</evidence>
<accession>A0A8S7JQP7</accession>
<dbReference type="Proteomes" id="UP000532204">
    <property type="component" value="Unassembled WGS sequence"/>
</dbReference>
<evidence type="ECO:0000256" key="1">
    <source>
        <dbReference type="SAM" id="Phobius"/>
    </source>
</evidence>
<sequence>MSNIPCSADNNPEKYPETVCQEYNCTGGADDIRFFFKKSLERTVSSVIRTETLRNTAKRVDGLIIGTGEADFTKDNTHYNLRIDDKDFQLIDVPGIEGNETCYTHLVKKAIAQAHLVVYVNGTNKKPETSTAKKIKSYLEYGTQVYPLINVRGYSDDYEFEEDRVALEQQGRGGEALCQTVGVLASVLGADVLLNGNCVQGLLAFSALAYDDNTHRTTIHPLRDRNLAVYQRGFFNVFPSRQEMLTFSQIDAVAQTIKNKVATFREDIIESNKYKVRETLDQYLQVLEEQLNSHHCFLQKTIPEFEKCRTAFKNATGEFERRIANSRRNRWNSLFNDLGNACDGIVEHNFGDSSAISTLIRNEYEKRRKMMEQMMQEDTEESVKVLQEQTLQAVNRLLEDIHNVELQHPLSFANSRSIEFSGEMVPSYELGMADFSSMVLKIGSYAMSGSAIGSIFPVIGTLVGSAVGALLGIIMTIAGIFTSKASKIRKAQGKIRNKLEEVRDKSLCSIPDETRLLVAAIEKELECGLLQKLNDMQVDLQQPVAIFETQISRITTLKKQLEKMPYGTIQTVQY</sequence>
<keyword evidence="1" id="KW-0812">Transmembrane</keyword>
<name>A0A8S7JQP7_ECOLX</name>
<evidence type="ECO:0000313" key="3">
    <source>
        <dbReference type="Proteomes" id="UP000532204"/>
    </source>
</evidence>
<proteinExistence type="predicted"/>
<feature type="transmembrane region" description="Helical" evidence="1">
    <location>
        <begin position="455"/>
        <end position="481"/>
    </location>
</feature>
<dbReference type="AlphaFoldDB" id="A0A8S7JQP7"/>
<dbReference type="Gene3D" id="3.40.50.300">
    <property type="entry name" value="P-loop containing nucleotide triphosphate hydrolases"/>
    <property type="match status" value="1"/>
</dbReference>
<gene>
    <name evidence="2" type="ORF">E6D34_03975</name>
</gene>